<dbReference type="GO" id="GO:0051537">
    <property type="term" value="F:2 iron, 2 sulfur cluster binding"/>
    <property type="evidence" value="ECO:0007669"/>
    <property type="project" value="UniProtKB-KW"/>
</dbReference>
<dbReference type="AlphaFoldDB" id="V5C5F1"/>
<evidence type="ECO:0000256" key="1">
    <source>
        <dbReference type="ARBA" id="ARBA00022714"/>
    </source>
</evidence>
<dbReference type="InterPro" id="IPR036922">
    <property type="entry name" value="Rieske_2Fe-2S_sf"/>
</dbReference>
<feature type="domain" description="Rieske" evidence="5">
    <location>
        <begin position="3"/>
        <end position="98"/>
    </location>
</feature>
<keyword evidence="4" id="KW-0411">Iron-sulfur</keyword>
<keyword evidence="3" id="KW-0408">Iron</keyword>
<reference evidence="6 7" key="1">
    <citation type="journal article" date="2013" name="Genome Announc.">
        <title>Draft Genome Sequence of the Methanotrophic Gammaproteobacterium Methyloglobulus morosus DSM 22980 Strain KoM1.</title>
        <authorList>
            <person name="Poehlein A."/>
            <person name="Deutzmann J.S."/>
            <person name="Daniel R."/>
            <person name="Simeonova D.D."/>
        </authorList>
    </citation>
    <scope>NUCLEOTIDE SEQUENCE [LARGE SCALE GENOMIC DNA]</scope>
    <source>
        <strain evidence="6 7">KoM1</strain>
    </source>
</reference>
<dbReference type="PROSITE" id="PS51296">
    <property type="entry name" value="RIESKE"/>
    <property type="match status" value="1"/>
</dbReference>
<sequence>MFTKACELSEIKEGKYDVAAVNRVLILIVWPTGSQPRAFQGMCPHDNEPLADAFFDGKTVTCRHHDWAFNGDTGACIKGKPCTLAEYPLKIEGDDILVDTDGITPNRVA</sequence>
<gene>
    <name evidence="6" type="ORF">MGMO_11c00090</name>
</gene>
<accession>V5C5F1</accession>
<dbReference type="Proteomes" id="UP000017842">
    <property type="component" value="Unassembled WGS sequence"/>
</dbReference>
<dbReference type="eggNOG" id="COG2146">
    <property type="taxonomic scope" value="Bacteria"/>
</dbReference>
<comment type="caution">
    <text evidence="6">The sequence shown here is derived from an EMBL/GenBank/DDBJ whole genome shotgun (WGS) entry which is preliminary data.</text>
</comment>
<keyword evidence="1" id="KW-0001">2Fe-2S</keyword>
<evidence type="ECO:0000256" key="2">
    <source>
        <dbReference type="ARBA" id="ARBA00022723"/>
    </source>
</evidence>
<dbReference type="Gene3D" id="2.102.10.10">
    <property type="entry name" value="Rieske [2Fe-2S] iron-sulphur domain"/>
    <property type="match status" value="1"/>
</dbReference>
<evidence type="ECO:0000259" key="5">
    <source>
        <dbReference type="PROSITE" id="PS51296"/>
    </source>
</evidence>
<organism evidence="6 7">
    <name type="scientific">Methyloglobulus morosus KoM1</name>
    <dbReference type="NCBI Taxonomy" id="1116472"/>
    <lineage>
        <taxon>Bacteria</taxon>
        <taxon>Pseudomonadati</taxon>
        <taxon>Pseudomonadota</taxon>
        <taxon>Gammaproteobacteria</taxon>
        <taxon>Methylococcales</taxon>
        <taxon>Methylococcaceae</taxon>
        <taxon>Methyloglobulus</taxon>
    </lineage>
</organism>
<dbReference type="CDD" id="cd03474">
    <property type="entry name" value="Rieske_T4moC"/>
    <property type="match status" value="1"/>
</dbReference>
<keyword evidence="7" id="KW-1185">Reference proteome</keyword>
<dbReference type="EMBL" id="AYLO01000011">
    <property type="protein sequence ID" value="ESS73702.1"/>
    <property type="molecule type" value="Genomic_DNA"/>
</dbReference>
<evidence type="ECO:0000313" key="6">
    <source>
        <dbReference type="EMBL" id="ESS73702.1"/>
    </source>
</evidence>
<dbReference type="SUPFAM" id="SSF50022">
    <property type="entry name" value="ISP domain"/>
    <property type="match status" value="1"/>
</dbReference>
<evidence type="ECO:0000256" key="4">
    <source>
        <dbReference type="ARBA" id="ARBA00023014"/>
    </source>
</evidence>
<dbReference type="OrthoDB" id="9800167at2"/>
<dbReference type="STRING" id="1116472.MGMO_11c00090"/>
<dbReference type="InterPro" id="IPR017941">
    <property type="entry name" value="Rieske_2Fe-2S"/>
</dbReference>
<name>V5C5F1_9GAMM</name>
<evidence type="ECO:0000313" key="7">
    <source>
        <dbReference type="Proteomes" id="UP000017842"/>
    </source>
</evidence>
<dbReference type="Pfam" id="PF00355">
    <property type="entry name" value="Rieske"/>
    <property type="match status" value="1"/>
</dbReference>
<keyword evidence="2" id="KW-0479">Metal-binding</keyword>
<protein>
    <submittedName>
        <fullName evidence="6">Rieske 2Fe-2S family protein</fullName>
    </submittedName>
</protein>
<evidence type="ECO:0000256" key="3">
    <source>
        <dbReference type="ARBA" id="ARBA00023004"/>
    </source>
</evidence>
<dbReference type="GO" id="GO:0046872">
    <property type="term" value="F:metal ion binding"/>
    <property type="evidence" value="ECO:0007669"/>
    <property type="project" value="UniProtKB-KW"/>
</dbReference>
<proteinExistence type="predicted"/>